<dbReference type="InterPro" id="IPR052929">
    <property type="entry name" value="RNase_H-like_EbsB-rel"/>
</dbReference>
<keyword evidence="3" id="KW-1185">Reference proteome</keyword>
<evidence type="ECO:0000313" key="2">
    <source>
        <dbReference type="EMBL" id="TYG76561.1"/>
    </source>
</evidence>
<dbReference type="CDD" id="cd06222">
    <property type="entry name" value="RNase_H_like"/>
    <property type="match status" value="1"/>
</dbReference>
<dbReference type="EMBL" id="CM017703">
    <property type="protein sequence ID" value="TYG76561.1"/>
    <property type="molecule type" value="Genomic_DNA"/>
</dbReference>
<dbReference type="InterPro" id="IPR012337">
    <property type="entry name" value="RNaseH-like_sf"/>
</dbReference>
<accession>A0A5D2D421</accession>
<evidence type="ECO:0000313" key="3">
    <source>
        <dbReference type="Proteomes" id="UP000323506"/>
    </source>
</evidence>
<sequence>MQPDCLLACVMKAKYFPKGNFMNAGLGTYPSYTWRSILGARYILEEGMGWRIGNGESVNIWNDKWLSGPGNGRIECQNIDIRYTRISDLINKKENTWNQEVICTLFGEKQWQDIASIPLVSSRLLDTLVWRGDNSRVYTEKSGYRWLITEGGTKLNNENTTTFFTKLWELKIPSKICILIWRIVNGRSLVRNSVCPVCQVEEESVLRGLGVTSIRDCKLRAITYWAIWHNRNKSYHEGVRETATEVAGFIKAYDIEISATRERLASSCDGRILTWEPPDNDTIKINFDASFNQSANFSTTGIIAQNKDGLIMAARTYPWKNIADPVMAEARACLQAVILAEEMGFQDVCFEGDALTIIRKLRATDEDKSFRRLSFKHIPREANKVAHAMAKYGERYEHPQFWIEEAPHAIEFLVNQERRDNSHSGMWERTSPGLR</sequence>
<gene>
    <name evidence="2" type="ORF">ES288_D03G123900v1</name>
</gene>
<evidence type="ECO:0000259" key="1">
    <source>
        <dbReference type="Pfam" id="PF13456"/>
    </source>
</evidence>
<dbReference type="PANTHER" id="PTHR47074">
    <property type="entry name" value="BNAC02G40300D PROTEIN"/>
    <property type="match status" value="1"/>
</dbReference>
<feature type="domain" description="RNase H type-1" evidence="1">
    <location>
        <begin position="286"/>
        <end position="364"/>
    </location>
</feature>
<organism evidence="2 3">
    <name type="scientific">Gossypium darwinii</name>
    <name type="common">Darwin's cotton</name>
    <name type="synonym">Gossypium barbadense var. darwinii</name>
    <dbReference type="NCBI Taxonomy" id="34276"/>
    <lineage>
        <taxon>Eukaryota</taxon>
        <taxon>Viridiplantae</taxon>
        <taxon>Streptophyta</taxon>
        <taxon>Embryophyta</taxon>
        <taxon>Tracheophyta</taxon>
        <taxon>Spermatophyta</taxon>
        <taxon>Magnoliopsida</taxon>
        <taxon>eudicotyledons</taxon>
        <taxon>Gunneridae</taxon>
        <taxon>Pentapetalae</taxon>
        <taxon>rosids</taxon>
        <taxon>malvids</taxon>
        <taxon>Malvales</taxon>
        <taxon>Malvaceae</taxon>
        <taxon>Malvoideae</taxon>
        <taxon>Gossypium</taxon>
    </lineage>
</organism>
<dbReference type="InterPro" id="IPR044730">
    <property type="entry name" value="RNase_H-like_dom_plant"/>
</dbReference>
<dbReference type="Proteomes" id="UP000323506">
    <property type="component" value="Chromosome D03"/>
</dbReference>
<dbReference type="PANTHER" id="PTHR47074:SF61">
    <property type="entry name" value="RNASE H TYPE-1 DOMAIN-CONTAINING PROTEIN"/>
    <property type="match status" value="1"/>
</dbReference>
<dbReference type="GO" id="GO:0004523">
    <property type="term" value="F:RNA-DNA hybrid ribonuclease activity"/>
    <property type="evidence" value="ECO:0007669"/>
    <property type="project" value="InterPro"/>
</dbReference>
<dbReference type="InterPro" id="IPR002156">
    <property type="entry name" value="RNaseH_domain"/>
</dbReference>
<dbReference type="GO" id="GO:0003676">
    <property type="term" value="F:nucleic acid binding"/>
    <property type="evidence" value="ECO:0007669"/>
    <property type="project" value="InterPro"/>
</dbReference>
<protein>
    <recommendedName>
        <fullName evidence="1">RNase H type-1 domain-containing protein</fullName>
    </recommendedName>
</protein>
<dbReference type="Gene3D" id="3.30.420.10">
    <property type="entry name" value="Ribonuclease H-like superfamily/Ribonuclease H"/>
    <property type="match status" value="1"/>
</dbReference>
<dbReference type="SUPFAM" id="SSF53098">
    <property type="entry name" value="Ribonuclease H-like"/>
    <property type="match status" value="1"/>
</dbReference>
<reference evidence="2 3" key="1">
    <citation type="submission" date="2019-06" db="EMBL/GenBank/DDBJ databases">
        <title>WGS assembly of Gossypium darwinii.</title>
        <authorList>
            <person name="Chen Z.J."/>
            <person name="Sreedasyam A."/>
            <person name="Ando A."/>
            <person name="Song Q."/>
            <person name="De L."/>
            <person name="Hulse-Kemp A."/>
            <person name="Ding M."/>
            <person name="Ye W."/>
            <person name="Kirkbride R."/>
            <person name="Jenkins J."/>
            <person name="Plott C."/>
            <person name="Lovell J."/>
            <person name="Lin Y.-M."/>
            <person name="Vaughn R."/>
            <person name="Liu B."/>
            <person name="Li W."/>
            <person name="Simpson S."/>
            <person name="Scheffler B."/>
            <person name="Saski C."/>
            <person name="Grover C."/>
            <person name="Hu G."/>
            <person name="Conover J."/>
            <person name="Carlson J."/>
            <person name="Shu S."/>
            <person name="Boston L."/>
            <person name="Williams M."/>
            <person name="Peterson D."/>
            <person name="Mcgee K."/>
            <person name="Jones D."/>
            <person name="Wendel J."/>
            <person name="Stelly D."/>
            <person name="Grimwood J."/>
            <person name="Schmutz J."/>
        </authorList>
    </citation>
    <scope>NUCLEOTIDE SEQUENCE [LARGE SCALE GENOMIC DNA]</scope>
    <source>
        <strain evidence="2">1808015.09</strain>
    </source>
</reference>
<dbReference type="Pfam" id="PF13456">
    <property type="entry name" value="RVT_3"/>
    <property type="match status" value="2"/>
</dbReference>
<dbReference type="AlphaFoldDB" id="A0A5D2D421"/>
<dbReference type="InterPro" id="IPR036397">
    <property type="entry name" value="RNaseH_sf"/>
</dbReference>
<proteinExistence type="predicted"/>
<name>A0A5D2D421_GOSDA</name>
<feature type="domain" description="RNase H type-1" evidence="1">
    <location>
        <begin position="368"/>
        <end position="392"/>
    </location>
</feature>